<dbReference type="Proteomes" id="UP000308539">
    <property type="component" value="Unassembled WGS sequence"/>
</dbReference>
<dbReference type="InterPro" id="IPR025047">
    <property type="entry name" value="DUF3986"/>
</dbReference>
<name>A0ABY2T4F4_9BACI</name>
<dbReference type="Pfam" id="PF13143">
    <property type="entry name" value="DUF3986"/>
    <property type="match status" value="1"/>
</dbReference>
<reference evidence="1 2" key="1">
    <citation type="submission" date="2019-04" db="EMBL/GenBank/DDBJ databases">
        <title>Lysinibacillus genome sequencing.</title>
        <authorList>
            <person name="Dunlap C."/>
        </authorList>
    </citation>
    <scope>NUCLEOTIDE SEQUENCE [LARGE SCALE GENOMIC DNA]</scope>
    <source>
        <strain evidence="1 2">NBRC 109424</strain>
    </source>
</reference>
<protein>
    <submittedName>
        <fullName evidence="1">DUF3986 family protein</fullName>
    </submittedName>
</protein>
<keyword evidence="2" id="KW-1185">Reference proteome</keyword>
<evidence type="ECO:0000313" key="2">
    <source>
        <dbReference type="Proteomes" id="UP000308539"/>
    </source>
</evidence>
<evidence type="ECO:0000313" key="1">
    <source>
        <dbReference type="EMBL" id="TKI51568.1"/>
    </source>
</evidence>
<accession>A0ABY2T4F4</accession>
<gene>
    <name evidence="1" type="ORF">FC752_21610</name>
</gene>
<proteinExistence type="predicted"/>
<dbReference type="EMBL" id="SZPV01000055">
    <property type="protein sequence ID" value="TKI51568.1"/>
    <property type="molecule type" value="Genomic_DNA"/>
</dbReference>
<dbReference type="RefSeq" id="WP_025219769.1">
    <property type="nucleotide sequence ID" value="NZ_CP006837.1"/>
</dbReference>
<sequence length="121" mass="14237">MKVIIGREGALSLSMNFEEDIHLHVGFYDTNGEFEGIFLKQKSGGTWCLFFHNESYNVSLKKTYALFDQDFGYMVREYNICNLTFEHANQLFKEFLLEEELIVIREGDNTFHLNEVKVQDH</sequence>
<comment type="caution">
    <text evidence="1">The sequence shown here is derived from an EMBL/GenBank/DDBJ whole genome shotgun (WGS) entry which is preliminary data.</text>
</comment>
<organism evidence="1 2">
    <name type="scientific">Lysinibacillus varians</name>
    <dbReference type="NCBI Taxonomy" id="1145276"/>
    <lineage>
        <taxon>Bacteria</taxon>
        <taxon>Bacillati</taxon>
        <taxon>Bacillota</taxon>
        <taxon>Bacilli</taxon>
        <taxon>Bacillales</taxon>
        <taxon>Bacillaceae</taxon>
        <taxon>Lysinibacillus</taxon>
    </lineage>
</organism>